<feature type="signal peptide" evidence="6">
    <location>
        <begin position="1"/>
        <end position="22"/>
    </location>
</feature>
<dbReference type="GO" id="GO:0009277">
    <property type="term" value="C:fungal-type cell wall"/>
    <property type="evidence" value="ECO:0007669"/>
    <property type="project" value="InterPro"/>
</dbReference>
<evidence type="ECO:0000313" key="7">
    <source>
        <dbReference type="EMBL" id="ETW76644.1"/>
    </source>
</evidence>
<gene>
    <name evidence="7" type="primary">HAH2</name>
    <name evidence="7" type="ORF">HETIRDRAFT_148119</name>
</gene>
<reference evidence="7 8" key="1">
    <citation type="journal article" date="2012" name="New Phytol.">
        <title>Insight into trade-off between wood decay and parasitism from the genome of a fungal forest pathogen.</title>
        <authorList>
            <person name="Olson A."/>
            <person name="Aerts A."/>
            <person name="Asiegbu F."/>
            <person name="Belbahri L."/>
            <person name="Bouzid O."/>
            <person name="Broberg A."/>
            <person name="Canback B."/>
            <person name="Coutinho P.M."/>
            <person name="Cullen D."/>
            <person name="Dalman K."/>
            <person name="Deflorio G."/>
            <person name="van Diepen L.T."/>
            <person name="Dunand C."/>
            <person name="Duplessis S."/>
            <person name="Durling M."/>
            <person name="Gonthier P."/>
            <person name="Grimwood J."/>
            <person name="Fossdal C.G."/>
            <person name="Hansson D."/>
            <person name="Henrissat B."/>
            <person name="Hietala A."/>
            <person name="Himmelstrand K."/>
            <person name="Hoffmeister D."/>
            <person name="Hogberg N."/>
            <person name="James T.Y."/>
            <person name="Karlsson M."/>
            <person name="Kohler A."/>
            <person name="Kues U."/>
            <person name="Lee Y.H."/>
            <person name="Lin Y.C."/>
            <person name="Lind M."/>
            <person name="Lindquist E."/>
            <person name="Lombard V."/>
            <person name="Lucas S."/>
            <person name="Lunden K."/>
            <person name="Morin E."/>
            <person name="Murat C."/>
            <person name="Park J."/>
            <person name="Raffaello T."/>
            <person name="Rouze P."/>
            <person name="Salamov A."/>
            <person name="Schmutz J."/>
            <person name="Solheim H."/>
            <person name="Stahlberg J."/>
            <person name="Velez H."/>
            <person name="de Vries R.P."/>
            <person name="Wiebenga A."/>
            <person name="Woodward S."/>
            <person name="Yakovlev I."/>
            <person name="Garbelotto M."/>
            <person name="Martin F."/>
            <person name="Grigoriev I.V."/>
            <person name="Stenlid J."/>
        </authorList>
    </citation>
    <scope>NUCLEOTIDE SEQUENCE [LARGE SCALE GENOMIC DNA]</scope>
    <source>
        <strain evidence="7 8">TC 32-1</strain>
    </source>
</reference>
<dbReference type="GO" id="GO:0005199">
    <property type="term" value="F:structural constituent of cell wall"/>
    <property type="evidence" value="ECO:0007669"/>
    <property type="project" value="InterPro"/>
</dbReference>
<evidence type="ECO:0000256" key="2">
    <source>
        <dbReference type="ARBA" id="ARBA00010446"/>
    </source>
</evidence>
<evidence type="ECO:0000256" key="1">
    <source>
        <dbReference type="ARBA" id="ARBA00004191"/>
    </source>
</evidence>
<dbReference type="InterPro" id="IPR001338">
    <property type="entry name" value="Class_I_Hydrophobin"/>
</dbReference>
<dbReference type="Pfam" id="PF01185">
    <property type="entry name" value="Hydrophobin"/>
    <property type="match status" value="1"/>
</dbReference>
<keyword evidence="8" id="KW-1185">Reference proteome</keyword>
<evidence type="ECO:0000256" key="5">
    <source>
        <dbReference type="ARBA" id="ARBA00023157"/>
    </source>
</evidence>
<dbReference type="InParanoid" id="W4JT56"/>
<name>W4JT56_HETIT</name>
<dbReference type="KEGG" id="hir:HETIRDRAFT_148119"/>
<feature type="chain" id="PRO_5013985811" description="Hydrophobin" evidence="6">
    <location>
        <begin position="23"/>
        <end position="122"/>
    </location>
</feature>
<dbReference type="CDD" id="cd23507">
    <property type="entry name" value="hydrophobin_I"/>
    <property type="match status" value="1"/>
</dbReference>
<dbReference type="AlphaFoldDB" id="W4JT56"/>
<accession>W4JT56</accession>
<evidence type="ECO:0000256" key="6">
    <source>
        <dbReference type="RuleBase" id="RU365009"/>
    </source>
</evidence>
<keyword evidence="4 6" id="KW-0964">Secreted</keyword>
<evidence type="ECO:0000313" key="8">
    <source>
        <dbReference type="Proteomes" id="UP000030671"/>
    </source>
</evidence>
<keyword evidence="3 6" id="KW-0134">Cell wall</keyword>
<protein>
    <recommendedName>
        <fullName evidence="6">Hydrophobin</fullName>
    </recommendedName>
</protein>
<comment type="similarity">
    <text evidence="2 6">Belongs to the fungal hydrophobin family.</text>
</comment>
<dbReference type="HOGENOM" id="CLU_105134_2_0_1"/>
<sequence length="122" mass="12398">MFARVSTLFAMFFLGLALMVSATPAALKPVARDTIPASQCNTGDLQCCNTVENADSPSAAALLGLLGVVVQGLDVLVGLTCTPITVIGVGSGANCVQQPVCCENNNFNGLINIGCTPVNLGL</sequence>
<keyword evidence="5 6" id="KW-1015">Disulfide bond</keyword>
<comment type="subcellular location">
    <subcellularLocation>
        <location evidence="1 6">Secreted</location>
        <location evidence="1 6">Cell wall</location>
    </subcellularLocation>
</comment>
<dbReference type="GeneID" id="20667252"/>
<dbReference type="Proteomes" id="UP000030671">
    <property type="component" value="Unassembled WGS sequence"/>
</dbReference>
<dbReference type="STRING" id="747525.W4JT56"/>
<evidence type="ECO:0000256" key="4">
    <source>
        <dbReference type="ARBA" id="ARBA00022525"/>
    </source>
</evidence>
<keyword evidence="6" id="KW-0732">Signal</keyword>
<dbReference type="SMART" id="SM00075">
    <property type="entry name" value="HYDRO"/>
    <property type="match status" value="1"/>
</dbReference>
<evidence type="ECO:0000256" key="3">
    <source>
        <dbReference type="ARBA" id="ARBA00022512"/>
    </source>
</evidence>
<proteinExistence type="inferred from homology"/>
<dbReference type="OrthoDB" id="4225815at2759"/>
<organism evidence="7 8">
    <name type="scientific">Heterobasidion irregulare (strain TC 32-1)</name>
    <dbReference type="NCBI Taxonomy" id="747525"/>
    <lineage>
        <taxon>Eukaryota</taxon>
        <taxon>Fungi</taxon>
        <taxon>Dikarya</taxon>
        <taxon>Basidiomycota</taxon>
        <taxon>Agaricomycotina</taxon>
        <taxon>Agaricomycetes</taxon>
        <taxon>Russulales</taxon>
        <taxon>Bondarzewiaceae</taxon>
        <taxon>Heterobasidion</taxon>
        <taxon>Heterobasidion annosum species complex</taxon>
    </lineage>
</organism>
<dbReference type="EMBL" id="KI925464">
    <property type="protein sequence ID" value="ETW76644.1"/>
    <property type="molecule type" value="Genomic_DNA"/>
</dbReference>
<dbReference type="RefSeq" id="XP_009551529.1">
    <property type="nucleotide sequence ID" value="XM_009553234.1"/>
</dbReference>